<feature type="compositionally biased region" description="Basic residues" evidence="1">
    <location>
        <begin position="104"/>
        <end position="124"/>
    </location>
</feature>
<comment type="caution">
    <text evidence="2">The sequence shown here is derived from an EMBL/GenBank/DDBJ whole genome shotgun (WGS) entry which is preliminary data.</text>
</comment>
<dbReference type="Proteomes" id="UP001497744">
    <property type="component" value="Unassembled WGS sequence"/>
</dbReference>
<keyword evidence="3" id="KW-1185">Reference proteome</keyword>
<sequence length="569" mass="64914">MAFTHCTNHSPTAFQHDPLLSPTLPHQGRRPALEPGPHRHRRRQRRANGKAPHNPQPGHDHGHQAADEARRHAAQHQEVVQTQDVHECHRVDRVQTVHHTPPLHAHHKQRAHRNTRHGEKRRQLGHAQHQLAPHPRVQPLIYPLVHEVLHNCFQIDLKPTRPVGFTELLQRPYFRARPVGRNTLEDSGVEALLQFFHGPPWPQQLIEALKVVNVPDPLQRFLAQNLELLVEVPEHGRVVALERSRSRLVNHAVEALPRALHVLGLAAVQAVHLVPPPQAQVLNGHVKHRLRGRPEGHQLMQVRVEGTLELVQNLQRSGTTHVVPMVTAFVSEQRDLLLQKSQGRLVECVQRLEFADFAVVHVVRTALPRPQRFHKVLVRHPVFLNGVAVGTGNEELHRTPRSLLEQHVHFPFVFSVQLAYLRVDKLHDLCGDPAARGGVGILGFLVYRCTVPADQFVFVSFECVDHTGHHRQLELRHTIAYALLDCRHIRAAVLESNITQLLANHRPQLLQALFKLGPDSVVLIRTQVVLRVQRHDLKVLSSRPSVELFQVALERYWLLVHVFPQFRTV</sequence>
<gene>
    <name evidence="2" type="ORF">BcabD6B2_26770</name>
</gene>
<feature type="compositionally biased region" description="Basic and acidic residues" evidence="1">
    <location>
        <begin position="58"/>
        <end position="71"/>
    </location>
</feature>
<reference evidence="2 3" key="1">
    <citation type="submission" date="2021-06" db="EMBL/GenBank/DDBJ databases">
        <title>Genome sequence of Babesia caballi.</title>
        <authorList>
            <person name="Yamagishi J."/>
            <person name="Kidaka T."/>
            <person name="Ochi A."/>
        </authorList>
    </citation>
    <scope>NUCLEOTIDE SEQUENCE [LARGE SCALE GENOMIC DNA]</scope>
    <source>
        <strain evidence="2">USDA-D6B2</strain>
    </source>
</reference>
<feature type="region of interest" description="Disordered" evidence="1">
    <location>
        <begin position="102"/>
        <end position="130"/>
    </location>
</feature>
<evidence type="ECO:0000256" key="1">
    <source>
        <dbReference type="SAM" id="MobiDB-lite"/>
    </source>
</evidence>
<feature type="region of interest" description="Disordered" evidence="1">
    <location>
        <begin position="1"/>
        <end position="83"/>
    </location>
</feature>
<dbReference type="RefSeq" id="XP_067715311.1">
    <property type="nucleotide sequence ID" value="XM_067859210.1"/>
</dbReference>
<evidence type="ECO:0000313" key="2">
    <source>
        <dbReference type="EMBL" id="GIX63242.1"/>
    </source>
</evidence>
<dbReference type="AlphaFoldDB" id="A0AAV4LTY8"/>
<dbReference type="EMBL" id="BPLF01000002">
    <property type="protein sequence ID" value="GIX63242.1"/>
    <property type="molecule type" value="Genomic_DNA"/>
</dbReference>
<feature type="compositionally biased region" description="Polar residues" evidence="1">
    <location>
        <begin position="1"/>
        <end position="13"/>
    </location>
</feature>
<dbReference type="GeneID" id="94194723"/>
<evidence type="ECO:0000313" key="3">
    <source>
        <dbReference type="Proteomes" id="UP001497744"/>
    </source>
</evidence>
<feature type="compositionally biased region" description="Basic residues" evidence="1">
    <location>
        <begin position="38"/>
        <end position="48"/>
    </location>
</feature>
<organism evidence="2 3">
    <name type="scientific">Babesia caballi</name>
    <dbReference type="NCBI Taxonomy" id="5871"/>
    <lineage>
        <taxon>Eukaryota</taxon>
        <taxon>Sar</taxon>
        <taxon>Alveolata</taxon>
        <taxon>Apicomplexa</taxon>
        <taxon>Aconoidasida</taxon>
        <taxon>Piroplasmida</taxon>
        <taxon>Babesiidae</taxon>
        <taxon>Babesia</taxon>
    </lineage>
</organism>
<accession>A0AAV4LTY8</accession>
<protein>
    <submittedName>
        <fullName evidence="2">Uncharacterized protein</fullName>
    </submittedName>
</protein>
<name>A0AAV4LTY8_BABCB</name>
<proteinExistence type="predicted"/>